<dbReference type="EMBL" id="QGKX02000996">
    <property type="protein sequence ID" value="KAF3559032.1"/>
    <property type="molecule type" value="Genomic_DNA"/>
</dbReference>
<reference evidence="2" key="1">
    <citation type="submission" date="2019-12" db="EMBL/GenBank/DDBJ databases">
        <title>Genome sequencing and annotation of Brassica cretica.</title>
        <authorList>
            <person name="Studholme D.J."/>
            <person name="Sarris P."/>
        </authorList>
    </citation>
    <scope>NUCLEOTIDE SEQUENCE</scope>
    <source>
        <strain evidence="2">PFS-109/04</strain>
        <tissue evidence="2">Leaf</tissue>
    </source>
</reference>
<feature type="signal peptide" evidence="1">
    <location>
        <begin position="1"/>
        <end position="20"/>
    </location>
</feature>
<feature type="chain" id="PRO_5035946479" description="Secreted protein" evidence="1">
    <location>
        <begin position="21"/>
        <end position="60"/>
    </location>
</feature>
<evidence type="ECO:0000256" key="1">
    <source>
        <dbReference type="SAM" id="SignalP"/>
    </source>
</evidence>
<name>A0A8S9QZ18_BRACR</name>
<dbReference type="AlphaFoldDB" id="A0A8S9QZ18"/>
<evidence type="ECO:0008006" key="4">
    <source>
        <dbReference type="Google" id="ProtNLM"/>
    </source>
</evidence>
<keyword evidence="1" id="KW-0732">Signal</keyword>
<dbReference type="Proteomes" id="UP000712600">
    <property type="component" value="Unassembled WGS sequence"/>
</dbReference>
<accession>A0A8S9QZ18</accession>
<evidence type="ECO:0000313" key="3">
    <source>
        <dbReference type="Proteomes" id="UP000712600"/>
    </source>
</evidence>
<comment type="caution">
    <text evidence="2">The sequence shown here is derived from an EMBL/GenBank/DDBJ whole genome shotgun (WGS) entry which is preliminary data.</text>
</comment>
<protein>
    <recommendedName>
        <fullName evidence="4">Secreted protein</fullName>
    </recommendedName>
</protein>
<gene>
    <name evidence="2" type="ORF">F2Q69_00016541</name>
</gene>
<sequence length="60" mass="7125">MTPCSSITLVLLFTVPFVYDKYEDRDQEAVCSVGRKGVEQDERSHWFHQQSRWCYVRGHC</sequence>
<proteinExistence type="predicted"/>
<evidence type="ECO:0000313" key="2">
    <source>
        <dbReference type="EMBL" id="KAF3559032.1"/>
    </source>
</evidence>
<organism evidence="2 3">
    <name type="scientific">Brassica cretica</name>
    <name type="common">Mustard</name>
    <dbReference type="NCBI Taxonomy" id="69181"/>
    <lineage>
        <taxon>Eukaryota</taxon>
        <taxon>Viridiplantae</taxon>
        <taxon>Streptophyta</taxon>
        <taxon>Embryophyta</taxon>
        <taxon>Tracheophyta</taxon>
        <taxon>Spermatophyta</taxon>
        <taxon>Magnoliopsida</taxon>
        <taxon>eudicotyledons</taxon>
        <taxon>Gunneridae</taxon>
        <taxon>Pentapetalae</taxon>
        <taxon>rosids</taxon>
        <taxon>malvids</taxon>
        <taxon>Brassicales</taxon>
        <taxon>Brassicaceae</taxon>
        <taxon>Brassiceae</taxon>
        <taxon>Brassica</taxon>
    </lineage>
</organism>